<dbReference type="PANTHER" id="PTHR43639">
    <property type="entry name" value="OXIDOREDUCTASE, SHORT-CHAIN DEHYDROGENASE/REDUCTASE FAMILY (AFU_ORTHOLOGUE AFUA_5G02870)"/>
    <property type="match status" value="1"/>
</dbReference>
<accession>A0ABU9BAH9</accession>
<proteinExistence type="inferred from homology"/>
<dbReference type="Gene3D" id="3.40.50.720">
    <property type="entry name" value="NAD(P)-binding Rossmann-like Domain"/>
    <property type="match status" value="1"/>
</dbReference>
<evidence type="ECO:0000256" key="2">
    <source>
        <dbReference type="ARBA" id="ARBA00023002"/>
    </source>
</evidence>
<comment type="similarity">
    <text evidence="1">Belongs to the short-chain dehydrogenases/reductases (SDR) family.</text>
</comment>
<sequence length="259" mass="27258">MTPIEPRPLSEQVVLVTGAGGGFGEGIARHVAAAGARVVVADLRAEQAQRVATDILAEGGRALAVAMDVTRADGWQALVERTLAQWDGIDSLINNAGTTHRNQSMLDVDEATFDRVYATNVKSLYWSAQSVVPVLRRQGRGGAIVNIASTAAARPRPGLTWYAGTKGAAVTITKAMAAELAPDQIRVNAINPVMGETGLFGDFLPGENTPAVRERILATIPLGRFSRPLDIARACAFLVGPESAFITGVAMEVDGGRCI</sequence>
<comment type="caution">
    <text evidence="3">The sequence shown here is derived from an EMBL/GenBank/DDBJ whole genome shotgun (WGS) entry which is preliminary data.</text>
</comment>
<dbReference type="SUPFAM" id="SSF51735">
    <property type="entry name" value="NAD(P)-binding Rossmann-fold domains"/>
    <property type="match status" value="1"/>
</dbReference>
<gene>
    <name evidence="3" type="ORF">AACH11_11700</name>
</gene>
<keyword evidence="2 3" id="KW-0560">Oxidoreductase</keyword>
<dbReference type="PRINTS" id="PR00081">
    <property type="entry name" value="GDHRDH"/>
</dbReference>
<evidence type="ECO:0000313" key="3">
    <source>
        <dbReference type="EMBL" id="MEK8026626.1"/>
    </source>
</evidence>
<dbReference type="NCBIfam" id="NF005559">
    <property type="entry name" value="PRK07231.1"/>
    <property type="match status" value="1"/>
</dbReference>
<dbReference type="Pfam" id="PF13561">
    <property type="entry name" value="adh_short_C2"/>
    <property type="match status" value="1"/>
</dbReference>
<dbReference type="InterPro" id="IPR002347">
    <property type="entry name" value="SDR_fam"/>
</dbReference>
<dbReference type="Proteomes" id="UP001368500">
    <property type="component" value="Unassembled WGS sequence"/>
</dbReference>
<dbReference type="PANTHER" id="PTHR43639:SF1">
    <property type="entry name" value="SHORT-CHAIN DEHYDROGENASE_REDUCTASE FAMILY PROTEIN"/>
    <property type="match status" value="1"/>
</dbReference>
<dbReference type="RefSeq" id="WP_341374411.1">
    <property type="nucleotide sequence ID" value="NZ_JBBUTF010000009.1"/>
</dbReference>
<protein>
    <submittedName>
        <fullName evidence="3">Glucose 1-dehydrogenase</fullName>
        <ecNumber evidence="3">1.1.1.47</ecNumber>
    </submittedName>
</protein>
<keyword evidence="4" id="KW-1185">Reference proteome</keyword>
<evidence type="ECO:0000256" key="1">
    <source>
        <dbReference type="ARBA" id="ARBA00006484"/>
    </source>
</evidence>
<dbReference type="InterPro" id="IPR036291">
    <property type="entry name" value="NAD(P)-bd_dom_sf"/>
</dbReference>
<organism evidence="3 4">
    <name type="scientific">Pseudaquabacterium rugosum</name>
    <dbReference type="NCBI Taxonomy" id="2984194"/>
    <lineage>
        <taxon>Bacteria</taxon>
        <taxon>Pseudomonadati</taxon>
        <taxon>Pseudomonadota</taxon>
        <taxon>Betaproteobacteria</taxon>
        <taxon>Burkholderiales</taxon>
        <taxon>Sphaerotilaceae</taxon>
        <taxon>Pseudaquabacterium</taxon>
    </lineage>
</organism>
<dbReference type="EMBL" id="JBBUTF010000009">
    <property type="protein sequence ID" value="MEK8026626.1"/>
    <property type="molecule type" value="Genomic_DNA"/>
</dbReference>
<dbReference type="PROSITE" id="PS00061">
    <property type="entry name" value="ADH_SHORT"/>
    <property type="match status" value="1"/>
</dbReference>
<reference evidence="3 4" key="1">
    <citation type="submission" date="2024-04" db="EMBL/GenBank/DDBJ databases">
        <title>Novel species of the genus Ideonella isolated from streams.</title>
        <authorList>
            <person name="Lu H."/>
        </authorList>
    </citation>
    <scope>NUCLEOTIDE SEQUENCE [LARGE SCALE GENOMIC DNA]</scope>
    <source>
        <strain evidence="3 4">BYS139W</strain>
    </source>
</reference>
<dbReference type="InterPro" id="IPR020904">
    <property type="entry name" value="Sc_DH/Rdtase_CS"/>
</dbReference>
<evidence type="ECO:0000313" key="4">
    <source>
        <dbReference type="Proteomes" id="UP001368500"/>
    </source>
</evidence>
<dbReference type="GO" id="GO:0047936">
    <property type="term" value="F:glucose 1-dehydrogenase [NAD(P)+] activity"/>
    <property type="evidence" value="ECO:0007669"/>
    <property type="project" value="UniProtKB-EC"/>
</dbReference>
<dbReference type="PRINTS" id="PR00080">
    <property type="entry name" value="SDRFAMILY"/>
</dbReference>
<name>A0ABU9BAH9_9BURK</name>
<dbReference type="EC" id="1.1.1.47" evidence="3"/>